<keyword evidence="2" id="KW-0378">Hydrolase</keyword>
<dbReference type="GO" id="GO:0003875">
    <property type="term" value="F:ADP-ribosylarginine hydrolase activity"/>
    <property type="evidence" value="ECO:0007669"/>
    <property type="project" value="UniProtKB-EC"/>
</dbReference>
<feature type="region of interest" description="Disordered" evidence="9">
    <location>
        <begin position="370"/>
        <end position="426"/>
    </location>
</feature>
<keyword evidence="8" id="KW-0460">Magnesium</keyword>
<dbReference type="AlphaFoldDB" id="A0AAN8IY96"/>
<feature type="binding site" evidence="8">
    <location>
        <position position="319"/>
    </location>
    <ligand>
        <name>Mg(2+)</name>
        <dbReference type="ChEBI" id="CHEBI:18420"/>
        <label>1</label>
    </ligand>
</feature>
<comment type="similarity">
    <text evidence="1">Belongs to the ADP-ribosylglycohydrolase family.</text>
</comment>
<evidence type="ECO:0000256" key="6">
    <source>
        <dbReference type="ARBA" id="ARBA00049798"/>
    </source>
</evidence>
<reference evidence="10 11" key="1">
    <citation type="submission" date="2024-01" db="EMBL/GenBank/DDBJ databases">
        <title>The genome of the rayed Mediterranean limpet Patella caerulea (Linnaeus, 1758).</title>
        <authorList>
            <person name="Anh-Thu Weber A."/>
            <person name="Halstead-Nussloch G."/>
        </authorList>
    </citation>
    <scope>NUCLEOTIDE SEQUENCE [LARGE SCALE GENOMIC DNA]</scope>
    <source>
        <strain evidence="10">AATW-2023a</strain>
        <tissue evidence="10">Whole specimen</tissue>
    </source>
</reference>
<comment type="cofactor">
    <cofactor evidence="8">
        <name>Mg(2+)</name>
        <dbReference type="ChEBI" id="CHEBI:18420"/>
    </cofactor>
    <text evidence="8">Binds 2 magnesium ions per subunit.</text>
</comment>
<feature type="compositionally biased region" description="Basic and acidic residues" evidence="9">
    <location>
        <begin position="393"/>
        <end position="420"/>
    </location>
</feature>
<evidence type="ECO:0000256" key="5">
    <source>
        <dbReference type="ARBA" id="ARBA00049773"/>
    </source>
</evidence>
<evidence type="ECO:0000256" key="2">
    <source>
        <dbReference type="ARBA" id="ARBA00022801"/>
    </source>
</evidence>
<dbReference type="SUPFAM" id="SSF101478">
    <property type="entry name" value="ADP-ribosylglycohydrolase"/>
    <property type="match status" value="1"/>
</dbReference>
<dbReference type="PANTHER" id="PTHR16222:SF26">
    <property type="entry name" value="ADP-RIBOSYLHYDROLASE ARH1"/>
    <property type="match status" value="1"/>
</dbReference>
<keyword evidence="11" id="KW-1185">Reference proteome</keyword>
<feature type="binding site" evidence="8">
    <location>
        <position position="322"/>
    </location>
    <ligand>
        <name>Mg(2+)</name>
        <dbReference type="ChEBI" id="CHEBI:18420"/>
        <label>1</label>
    </ligand>
</feature>
<sequence>MAGKGSNDMLQRYKAAMVLSGAGDAIGYNGREWEFCFDGLQIHKELEEMGGLAKINVAEKTEGEKYKWLVSDDTVMHLATAEALCDNGDIEKTLRKIGDNYKECMKDMSGREPGPTSMNGAHMWNPHSETRQVISFNPRGGGCGAAMRAMCIGLRYPRVEDEGNLIAISIESGRMSHHHPTGYLGALASALFTAYSVRGKELKEWGHGLMEILPRALEYVKEAGHSVRENVEAWNERKSFGERWKNYLLYRKIFDGKSDPVFPANYGVKERDEFYRSVSYSGWGGASGHDAPLIAYDSILFAKDDWTELANRAFFHGGDSDSTAVMAACWFGALYGYKGVPESNYMGLEYQSRLERAGEILYNLSHPVSAAEPDSQLSQPEPMEQAAQDSESEPVKAPDSEPVKTPDSEPVKTPESEPVKTPDSLL</sequence>
<evidence type="ECO:0000256" key="9">
    <source>
        <dbReference type="SAM" id="MobiDB-lite"/>
    </source>
</evidence>
<feature type="binding site" evidence="8">
    <location>
        <position position="72"/>
    </location>
    <ligand>
        <name>Mg(2+)</name>
        <dbReference type="ChEBI" id="CHEBI:18420"/>
        <label>1</label>
    </ligand>
</feature>
<comment type="function">
    <text evidence="3">Specifically acts as an arginine mono-ADP-ribosylhydrolase by mediating the removal of mono-ADP-ribose attached to arginine residues on proteins.</text>
</comment>
<organism evidence="10 11">
    <name type="scientific">Patella caerulea</name>
    <name type="common">Rayed Mediterranean limpet</name>
    <dbReference type="NCBI Taxonomy" id="87958"/>
    <lineage>
        <taxon>Eukaryota</taxon>
        <taxon>Metazoa</taxon>
        <taxon>Spiralia</taxon>
        <taxon>Lophotrochozoa</taxon>
        <taxon>Mollusca</taxon>
        <taxon>Gastropoda</taxon>
        <taxon>Patellogastropoda</taxon>
        <taxon>Patelloidea</taxon>
        <taxon>Patellidae</taxon>
        <taxon>Patella</taxon>
    </lineage>
</organism>
<dbReference type="EMBL" id="JAZGQO010000015">
    <property type="protein sequence ID" value="KAK6169005.1"/>
    <property type="molecule type" value="Genomic_DNA"/>
</dbReference>
<evidence type="ECO:0000256" key="3">
    <source>
        <dbReference type="ARBA" id="ARBA00049582"/>
    </source>
</evidence>
<dbReference type="InterPro" id="IPR050792">
    <property type="entry name" value="ADP-ribosylglycohydrolase"/>
</dbReference>
<evidence type="ECO:0000256" key="8">
    <source>
        <dbReference type="PIRSR" id="PIRSR605502-1"/>
    </source>
</evidence>
<gene>
    <name evidence="10" type="ORF">SNE40_020138</name>
</gene>
<dbReference type="InterPro" id="IPR036705">
    <property type="entry name" value="Ribosyl_crysJ1_sf"/>
</dbReference>
<evidence type="ECO:0000313" key="11">
    <source>
        <dbReference type="Proteomes" id="UP001347796"/>
    </source>
</evidence>
<protein>
    <recommendedName>
        <fullName evidence="5">ADP-ribosylhydrolase ARH1</fullName>
        <ecNumber evidence="4">3.2.2.19</ecNumber>
    </recommendedName>
    <alternativeName>
        <fullName evidence="6">ADP-ribose-L-arginine cleaving enzyme</fullName>
    </alternativeName>
    <alternativeName>
        <fullName evidence="7">[Protein ADP-ribosylarginine] hydrolase</fullName>
    </alternativeName>
</protein>
<keyword evidence="8" id="KW-0479">Metal-binding</keyword>
<dbReference type="InterPro" id="IPR005502">
    <property type="entry name" value="Ribosyl_crysJ1"/>
</dbReference>
<feature type="binding site" evidence="8">
    <location>
        <position position="321"/>
    </location>
    <ligand>
        <name>Mg(2+)</name>
        <dbReference type="ChEBI" id="CHEBI:18420"/>
        <label>1</label>
    </ligand>
</feature>
<feature type="binding site" evidence="8">
    <location>
        <position position="73"/>
    </location>
    <ligand>
        <name>Mg(2+)</name>
        <dbReference type="ChEBI" id="CHEBI:18420"/>
        <label>1</label>
    </ligand>
</feature>
<dbReference type="Pfam" id="PF03747">
    <property type="entry name" value="ADP_ribosyl_GH"/>
    <property type="match status" value="1"/>
</dbReference>
<accession>A0AAN8IY96</accession>
<dbReference type="Gene3D" id="1.10.4080.10">
    <property type="entry name" value="ADP-ribosylation/Crystallin J1"/>
    <property type="match status" value="1"/>
</dbReference>
<dbReference type="PANTHER" id="PTHR16222">
    <property type="entry name" value="ADP-RIBOSYLGLYCOHYDROLASE"/>
    <property type="match status" value="1"/>
</dbReference>
<dbReference type="EC" id="3.2.2.19" evidence="4"/>
<evidence type="ECO:0000256" key="4">
    <source>
        <dbReference type="ARBA" id="ARBA00049725"/>
    </source>
</evidence>
<dbReference type="GO" id="GO:0046872">
    <property type="term" value="F:metal ion binding"/>
    <property type="evidence" value="ECO:0007669"/>
    <property type="project" value="UniProtKB-KW"/>
</dbReference>
<dbReference type="Proteomes" id="UP001347796">
    <property type="component" value="Unassembled WGS sequence"/>
</dbReference>
<proteinExistence type="inferred from homology"/>
<evidence type="ECO:0000313" key="10">
    <source>
        <dbReference type="EMBL" id="KAK6169005.1"/>
    </source>
</evidence>
<comment type="caution">
    <text evidence="10">The sequence shown here is derived from an EMBL/GenBank/DDBJ whole genome shotgun (WGS) entry which is preliminary data.</text>
</comment>
<evidence type="ECO:0000256" key="1">
    <source>
        <dbReference type="ARBA" id="ARBA00010702"/>
    </source>
</evidence>
<evidence type="ECO:0000256" key="7">
    <source>
        <dbReference type="ARBA" id="ARBA00049810"/>
    </source>
</evidence>
<name>A0AAN8IY96_PATCE</name>
<feature type="binding site" evidence="8">
    <location>
        <position position="71"/>
    </location>
    <ligand>
        <name>Mg(2+)</name>
        <dbReference type="ChEBI" id="CHEBI:18420"/>
        <label>1</label>
    </ligand>
</feature>